<evidence type="ECO:0000313" key="6">
    <source>
        <dbReference type="EMBL" id="KAD4586554.1"/>
    </source>
</evidence>
<reference evidence="6 7" key="1">
    <citation type="submission" date="2019-05" db="EMBL/GenBank/DDBJ databases">
        <title>Mikania micrantha, genome provides insights into the molecular mechanism of rapid growth.</title>
        <authorList>
            <person name="Liu B."/>
        </authorList>
    </citation>
    <scope>NUCLEOTIDE SEQUENCE [LARGE SCALE GENOMIC DNA]</scope>
    <source>
        <strain evidence="6">NLD-2019</strain>
        <tissue evidence="6">Leaf</tissue>
    </source>
</reference>
<evidence type="ECO:0000256" key="1">
    <source>
        <dbReference type="ARBA" id="ARBA00022723"/>
    </source>
</evidence>
<evidence type="ECO:0000256" key="4">
    <source>
        <dbReference type="PROSITE-ProRule" id="PRU00146"/>
    </source>
</evidence>
<dbReference type="InterPro" id="IPR019787">
    <property type="entry name" value="Znf_PHD-finger"/>
</dbReference>
<sequence>MVDVDKEITGVHGWDSNCSMEPKAVDSYKNWLLLDGSSGGATFGEGTSTTGFRIYKRTKRRKMSNSDEMTNNGFHDKIKSADGNAFDQYVHRLSFDEFPNGVGERSLRKCSNTVLHQKPQSLNNGHEAQSLNGHEGCIENALVTYQESGCASVIKEFFNNAERNDNQTHNTAQASSHVLSSGLLKQLEASTNSELWGRALSDILNSDTFSELCCLLFKKFGGVSVNRVVNVDAIRSKLKNGAYETSPMLYFRDIQQVWTKLQQIGNEMVTLAKSLSDQSRIHYKQYVRKPRTAETCGCQACGEKTDIENCLVCDSCEDICHLSCTKLVGTHIPPKSWYCASCVSNEIGSPHDNCIVCEKLKSAASTPLVNGAPTNNHSQDIPGGLDDHLHNDVTDESQSSKICFICKVEVMMDDNFRICGHSLCAHKFYHYACLTSRDLGVYGLYWYCPSCLCRHCLVDKDDDQIVLCEGCDQAYHIYCASPQLDSIPEGDWFCGKCDMNLKKIRTVKKGYENMQKKVTIEDELEKDEHEALMDEVEGLDMIVSSAKTLGHEGTRCNIR</sequence>
<dbReference type="OrthoDB" id="1903104at2759"/>
<dbReference type="InterPro" id="IPR011011">
    <property type="entry name" value="Znf_FYVE_PHD"/>
</dbReference>
<dbReference type="InterPro" id="IPR001965">
    <property type="entry name" value="Znf_PHD"/>
</dbReference>
<name>A0A5N6NFF2_9ASTR</name>
<gene>
    <name evidence="6" type="ORF">E3N88_24155</name>
</gene>
<keyword evidence="2 4" id="KW-0863">Zinc-finger</keyword>
<dbReference type="PROSITE" id="PS50016">
    <property type="entry name" value="ZF_PHD_2"/>
    <property type="match status" value="1"/>
</dbReference>
<evidence type="ECO:0000313" key="7">
    <source>
        <dbReference type="Proteomes" id="UP000326396"/>
    </source>
</evidence>
<dbReference type="Pfam" id="PF00628">
    <property type="entry name" value="PHD"/>
    <property type="match status" value="1"/>
</dbReference>
<dbReference type="Gene3D" id="3.30.40.10">
    <property type="entry name" value="Zinc/RING finger domain, C3HC4 (zinc finger)"/>
    <property type="match status" value="1"/>
</dbReference>
<dbReference type="EMBL" id="SZYD01000012">
    <property type="protein sequence ID" value="KAD4586554.1"/>
    <property type="molecule type" value="Genomic_DNA"/>
</dbReference>
<organism evidence="6 7">
    <name type="scientific">Mikania micrantha</name>
    <name type="common">bitter vine</name>
    <dbReference type="NCBI Taxonomy" id="192012"/>
    <lineage>
        <taxon>Eukaryota</taxon>
        <taxon>Viridiplantae</taxon>
        <taxon>Streptophyta</taxon>
        <taxon>Embryophyta</taxon>
        <taxon>Tracheophyta</taxon>
        <taxon>Spermatophyta</taxon>
        <taxon>Magnoliopsida</taxon>
        <taxon>eudicotyledons</taxon>
        <taxon>Gunneridae</taxon>
        <taxon>Pentapetalae</taxon>
        <taxon>asterids</taxon>
        <taxon>campanulids</taxon>
        <taxon>Asterales</taxon>
        <taxon>Asteraceae</taxon>
        <taxon>Asteroideae</taxon>
        <taxon>Heliantheae alliance</taxon>
        <taxon>Eupatorieae</taxon>
        <taxon>Mikania</taxon>
    </lineage>
</organism>
<keyword evidence="7" id="KW-1185">Reference proteome</keyword>
<feature type="domain" description="PHD-type" evidence="5">
    <location>
        <begin position="450"/>
        <end position="500"/>
    </location>
</feature>
<comment type="caution">
    <text evidence="6">The sequence shown here is derived from an EMBL/GenBank/DDBJ whole genome shotgun (WGS) entry which is preliminary data.</text>
</comment>
<protein>
    <recommendedName>
        <fullName evidence="5">PHD-type domain-containing protein</fullName>
    </recommendedName>
</protein>
<dbReference type="AlphaFoldDB" id="A0A5N6NFF2"/>
<dbReference type="PANTHER" id="PTHR47162">
    <property type="entry name" value="OS02G0192300 PROTEIN"/>
    <property type="match status" value="1"/>
</dbReference>
<dbReference type="GO" id="GO:0008270">
    <property type="term" value="F:zinc ion binding"/>
    <property type="evidence" value="ECO:0007669"/>
    <property type="project" value="UniProtKB-KW"/>
</dbReference>
<evidence type="ECO:0000259" key="5">
    <source>
        <dbReference type="PROSITE" id="PS50016"/>
    </source>
</evidence>
<dbReference type="InterPro" id="IPR019786">
    <property type="entry name" value="Zinc_finger_PHD-type_CS"/>
</dbReference>
<accession>A0A5N6NFF2</accession>
<dbReference type="PROSITE" id="PS01359">
    <property type="entry name" value="ZF_PHD_1"/>
    <property type="match status" value="1"/>
</dbReference>
<dbReference type="SUPFAM" id="SSF57903">
    <property type="entry name" value="FYVE/PHD zinc finger"/>
    <property type="match status" value="2"/>
</dbReference>
<evidence type="ECO:0000256" key="3">
    <source>
        <dbReference type="ARBA" id="ARBA00022833"/>
    </source>
</evidence>
<evidence type="ECO:0000256" key="2">
    <source>
        <dbReference type="ARBA" id="ARBA00022771"/>
    </source>
</evidence>
<keyword evidence="3" id="KW-0862">Zinc</keyword>
<dbReference type="PANTHER" id="PTHR47162:SF9">
    <property type="entry name" value="PHD FINGER PROTEIN EHD3-LIKE"/>
    <property type="match status" value="1"/>
</dbReference>
<dbReference type="InterPro" id="IPR013083">
    <property type="entry name" value="Znf_RING/FYVE/PHD"/>
</dbReference>
<dbReference type="Proteomes" id="UP000326396">
    <property type="component" value="Linkage Group LG2"/>
</dbReference>
<keyword evidence="1" id="KW-0479">Metal-binding</keyword>
<dbReference type="SMART" id="SM00249">
    <property type="entry name" value="PHD"/>
    <property type="match status" value="3"/>
</dbReference>
<dbReference type="Gene3D" id="2.30.30.1150">
    <property type="match status" value="1"/>
</dbReference>
<proteinExistence type="predicted"/>